<protein>
    <submittedName>
        <fullName evidence="3">Uncharacterized protein</fullName>
    </submittedName>
</protein>
<proteinExistence type="predicted"/>
<feature type="compositionally biased region" description="Basic and acidic residues" evidence="2">
    <location>
        <begin position="230"/>
        <end position="245"/>
    </location>
</feature>
<reference evidence="3" key="1">
    <citation type="submission" date="2021-01" db="EMBL/GenBank/DDBJ databases">
        <title>Whole genome shotgun sequence of Catellatospora methionotrophica NBRC 14553.</title>
        <authorList>
            <person name="Komaki H."/>
            <person name="Tamura T."/>
        </authorList>
    </citation>
    <scope>NUCLEOTIDE SEQUENCE</scope>
    <source>
        <strain evidence="3">NBRC 14553</strain>
    </source>
</reference>
<evidence type="ECO:0000256" key="2">
    <source>
        <dbReference type="SAM" id="MobiDB-lite"/>
    </source>
</evidence>
<dbReference type="Proteomes" id="UP000660339">
    <property type="component" value="Unassembled WGS sequence"/>
</dbReference>
<organism evidence="3 4">
    <name type="scientific">Catellatospora methionotrophica</name>
    <dbReference type="NCBI Taxonomy" id="121620"/>
    <lineage>
        <taxon>Bacteria</taxon>
        <taxon>Bacillati</taxon>
        <taxon>Actinomycetota</taxon>
        <taxon>Actinomycetes</taxon>
        <taxon>Micromonosporales</taxon>
        <taxon>Micromonosporaceae</taxon>
        <taxon>Catellatospora</taxon>
    </lineage>
</organism>
<feature type="coiled-coil region" evidence="1">
    <location>
        <begin position="93"/>
        <end position="127"/>
    </location>
</feature>
<feature type="region of interest" description="Disordered" evidence="2">
    <location>
        <begin position="219"/>
        <end position="245"/>
    </location>
</feature>
<evidence type="ECO:0000313" key="3">
    <source>
        <dbReference type="EMBL" id="GIG15506.1"/>
    </source>
</evidence>
<evidence type="ECO:0000313" key="4">
    <source>
        <dbReference type="Proteomes" id="UP000660339"/>
    </source>
</evidence>
<dbReference type="RefSeq" id="WP_166379910.1">
    <property type="nucleotide sequence ID" value="NZ_BAAATT010000005.1"/>
</dbReference>
<comment type="caution">
    <text evidence="3">The sequence shown here is derived from an EMBL/GenBank/DDBJ whole genome shotgun (WGS) entry which is preliminary data.</text>
</comment>
<dbReference type="AlphaFoldDB" id="A0A8J3PHN0"/>
<keyword evidence="4" id="KW-1185">Reference proteome</keyword>
<feature type="region of interest" description="Disordered" evidence="2">
    <location>
        <begin position="181"/>
        <end position="202"/>
    </location>
</feature>
<sequence>MTTTPATTDLDTLRALEQAATGAPWIADQEFRGQPWYVLGENEGGTNTAARCSDKADAEFIAAARNALPALLDELATERRQGAAMASITGEAIRQLGEERDDAREELAKVRAELDEAKREVWALNNSDDGRVVLLESLIARMRPVLEYVSRGRSFLGVDGPYPDATARRVLAQVADVLEANPATTAEPADEPKATKPDWSEFGDCGCGAKRGEPCTYTYGTRTGRPRTWPHPERFGEFHAEPAAG</sequence>
<accession>A0A8J3PHN0</accession>
<gene>
    <name evidence="3" type="ORF">Cme02nite_38380</name>
</gene>
<name>A0A8J3PHN0_9ACTN</name>
<feature type="compositionally biased region" description="Basic and acidic residues" evidence="2">
    <location>
        <begin position="190"/>
        <end position="199"/>
    </location>
</feature>
<evidence type="ECO:0000256" key="1">
    <source>
        <dbReference type="SAM" id="Coils"/>
    </source>
</evidence>
<keyword evidence="1" id="KW-0175">Coiled coil</keyword>
<dbReference type="EMBL" id="BONJ01000020">
    <property type="protein sequence ID" value="GIG15506.1"/>
    <property type="molecule type" value="Genomic_DNA"/>
</dbReference>